<feature type="compositionally biased region" description="Basic and acidic residues" evidence="1">
    <location>
        <begin position="14"/>
        <end position="30"/>
    </location>
</feature>
<evidence type="ECO:0000256" key="1">
    <source>
        <dbReference type="SAM" id="MobiDB-lite"/>
    </source>
</evidence>
<evidence type="ECO:0000313" key="3">
    <source>
        <dbReference type="Proteomes" id="UP001066276"/>
    </source>
</evidence>
<comment type="caution">
    <text evidence="2">The sequence shown here is derived from an EMBL/GenBank/DDBJ whole genome shotgun (WGS) entry which is preliminary data.</text>
</comment>
<name>A0AAV7WQW6_PLEWA</name>
<reference evidence="2" key="1">
    <citation type="journal article" date="2022" name="bioRxiv">
        <title>Sequencing and chromosome-scale assembly of the giantPleurodeles waltlgenome.</title>
        <authorList>
            <person name="Brown T."/>
            <person name="Elewa A."/>
            <person name="Iarovenko S."/>
            <person name="Subramanian E."/>
            <person name="Araus A.J."/>
            <person name="Petzold A."/>
            <person name="Susuki M."/>
            <person name="Suzuki K.-i.T."/>
            <person name="Hayashi T."/>
            <person name="Toyoda A."/>
            <person name="Oliveira C."/>
            <person name="Osipova E."/>
            <person name="Leigh N.D."/>
            <person name="Simon A."/>
            <person name="Yun M.H."/>
        </authorList>
    </citation>
    <scope>NUCLEOTIDE SEQUENCE</scope>
    <source>
        <strain evidence="2">20211129_DDA</strain>
        <tissue evidence="2">Liver</tissue>
    </source>
</reference>
<keyword evidence="3" id="KW-1185">Reference proteome</keyword>
<dbReference type="AlphaFoldDB" id="A0AAV7WQW6"/>
<protein>
    <submittedName>
        <fullName evidence="2">Uncharacterized protein</fullName>
    </submittedName>
</protein>
<proteinExistence type="predicted"/>
<organism evidence="2 3">
    <name type="scientific">Pleurodeles waltl</name>
    <name type="common">Iberian ribbed newt</name>
    <dbReference type="NCBI Taxonomy" id="8319"/>
    <lineage>
        <taxon>Eukaryota</taxon>
        <taxon>Metazoa</taxon>
        <taxon>Chordata</taxon>
        <taxon>Craniata</taxon>
        <taxon>Vertebrata</taxon>
        <taxon>Euteleostomi</taxon>
        <taxon>Amphibia</taxon>
        <taxon>Batrachia</taxon>
        <taxon>Caudata</taxon>
        <taxon>Salamandroidea</taxon>
        <taxon>Salamandridae</taxon>
        <taxon>Pleurodelinae</taxon>
        <taxon>Pleurodeles</taxon>
    </lineage>
</organism>
<evidence type="ECO:0000313" key="2">
    <source>
        <dbReference type="EMBL" id="KAJ1215171.1"/>
    </source>
</evidence>
<feature type="non-terminal residue" evidence="2">
    <location>
        <position position="71"/>
    </location>
</feature>
<dbReference type="EMBL" id="JANPWB010000001">
    <property type="protein sequence ID" value="KAJ1215171.1"/>
    <property type="molecule type" value="Genomic_DNA"/>
</dbReference>
<feature type="non-terminal residue" evidence="2">
    <location>
        <position position="1"/>
    </location>
</feature>
<sequence length="71" mass="7685">TAAPLCYSLKERKDFSDPSYSGEKENDKNGSVKQPKITSSAPQFITVGVLEQGDIFGLAETMGEHCGLQFS</sequence>
<accession>A0AAV7WQW6</accession>
<dbReference type="Proteomes" id="UP001066276">
    <property type="component" value="Chromosome 1_1"/>
</dbReference>
<feature type="region of interest" description="Disordered" evidence="1">
    <location>
        <begin position="14"/>
        <end position="37"/>
    </location>
</feature>
<gene>
    <name evidence="2" type="ORF">NDU88_002780</name>
</gene>